<dbReference type="InterPro" id="IPR018123">
    <property type="entry name" value="WWE-dom_subgr"/>
</dbReference>
<dbReference type="Proteomes" id="UP000838878">
    <property type="component" value="Chromosome 10"/>
</dbReference>
<dbReference type="GO" id="GO:0005737">
    <property type="term" value="C:cytoplasm"/>
    <property type="evidence" value="ECO:0007669"/>
    <property type="project" value="UniProtKB-SubCell"/>
</dbReference>
<dbReference type="Gene3D" id="3.30.720.50">
    <property type="match status" value="2"/>
</dbReference>
<dbReference type="EC" id="2.3.2.27" evidence="7"/>
<evidence type="ECO:0000256" key="2">
    <source>
        <dbReference type="ARBA" id="ARBA00004906"/>
    </source>
</evidence>
<feature type="non-terminal residue" evidence="10">
    <location>
        <position position="972"/>
    </location>
</feature>
<dbReference type="AlphaFoldDB" id="A0A8J9Y1A0"/>
<feature type="compositionally biased region" description="Basic and acidic residues" evidence="8">
    <location>
        <begin position="343"/>
        <end position="355"/>
    </location>
</feature>
<dbReference type="Pfam" id="PF02825">
    <property type="entry name" value="WWE"/>
    <property type="match status" value="1"/>
</dbReference>
<sequence length="972" mass="105964">MAATLDEARDIHEKAQAVQKEAADQRRRSPPEYKLIENGDVNANIVMSSVHCVVVWEWQHEGQWLPHSPGVARTLERAYAKKLTRVVLSDAEPELKGHYVNLRTLTQSSDTPGVSECAVRRSCYSVQSPGGRGASWEWARLADPPRAVELRYDPLPMEVQCRLEEAWSLGLDAVQWEGWVLCLASMTARGGGTAPLRLLRRAAHPPYPLTRSAPAQPPPAQPAPPALPAPPAPPERPGLDGRRPRIPQQHTGSSVHSVQSIQSMQSIQSVQSIHSMKSVQSVKSAPAPGAREAREHGARSARSASPKDRKPGLARQILHNLNIFSNNSKSAAAAAAVAAAAAAEERQEEQRHTDTECGSTRSTRRHSVDTVSTYLSHESKESLQQASVGELLNCSTGSDDVFEPARRLDDAECKLSQELQQLSLRGGEGGEEEEVWRWVAAVARPQWGALCWACARPLEAGGAAVALALCHHALHLRCLVDHLDGLRDSGESPYIECLVCGEEYGVRRRAGAGAGGEQPPGSMAWRRQPVALPGHDHAGSILVTYNFQSGRQGAAHPAPGAPYYAVGFPRHSLLPDTPMGRQVLSALRLAWERRALFTLARSRTTGREHVVAWRARPPPAAPHHYLRADPLPAALAALARLLRADTSHEDHRGQPGADFGLVEGSSHRQHYGVIGSSRIPLWFGDFNDIEMLSKDCNDETKERETFENHYDMLLAAARTLLGAQPRQQRDRDVSVSSFEDAHTGRIEKAKELKVCLNCLRPGHSESHCNLVSCKYCKKRHDTLLHLQETHTNIQPAIPGPARGAAAKANKGGGGDSTEIGIPLAGCCKYLNGVVWFSFWDRAHFHCYLHDYRRSPVAVERTVRLVPGSSSECAAPFHPMRDPGGGCEVRFSATVPSDDEPHHFVDAGPSLRGHVDWVPAKPSDPGPHAVASIVVPLLQNLADYSPTICKMPYPNAVGVSGHRSLLSMPVKGR</sequence>
<keyword evidence="3 7" id="KW-0808">Transferase</keyword>
<feature type="domain" description="WWE" evidence="9">
    <location>
        <begin position="42"/>
        <end position="121"/>
    </location>
</feature>
<evidence type="ECO:0000259" key="9">
    <source>
        <dbReference type="PROSITE" id="PS50918"/>
    </source>
</evidence>
<dbReference type="InterPro" id="IPR039398">
    <property type="entry name" value="Deltex_fam"/>
</dbReference>
<comment type="subcellular location">
    <subcellularLocation>
        <location evidence="7">Cytoplasm</location>
    </subcellularLocation>
</comment>
<dbReference type="EMBL" id="OV170230">
    <property type="protein sequence ID" value="CAH0715209.1"/>
    <property type="molecule type" value="Genomic_DNA"/>
</dbReference>
<comment type="catalytic activity">
    <reaction evidence="1 7">
        <text>S-ubiquitinyl-[E2 ubiquitin-conjugating enzyme]-L-cysteine + [acceptor protein]-L-lysine = [E2 ubiquitin-conjugating enzyme]-L-cysteine + N(6)-ubiquitinyl-[acceptor protein]-L-lysine.</text>
        <dbReference type="EC" id="2.3.2.27"/>
    </reaction>
</comment>
<evidence type="ECO:0000256" key="5">
    <source>
        <dbReference type="ARBA" id="ARBA00022737"/>
    </source>
</evidence>
<evidence type="ECO:0000256" key="1">
    <source>
        <dbReference type="ARBA" id="ARBA00000900"/>
    </source>
</evidence>
<feature type="compositionally biased region" description="Low complexity" evidence="8">
    <location>
        <begin position="253"/>
        <end position="276"/>
    </location>
</feature>
<reference evidence="10" key="1">
    <citation type="submission" date="2021-12" db="EMBL/GenBank/DDBJ databases">
        <authorList>
            <person name="Martin H S."/>
        </authorList>
    </citation>
    <scope>NUCLEOTIDE SEQUENCE</scope>
</reference>
<dbReference type="GO" id="GO:0061630">
    <property type="term" value="F:ubiquitin protein ligase activity"/>
    <property type="evidence" value="ECO:0007669"/>
    <property type="project" value="UniProtKB-UniRule"/>
</dbReference>
<comment type="similarity">
    <text evidence="7">Belongs to the Deltex family.</text>
</comment>
<dbReference type="OrthoDB" id="2449614at2759"/>
<dbReference type="GO" id="GO:0016567">
    <property type="term" value="P:protein ubiquitination"/>
    <property type="evidence" value="ECO:0007669"/>
    <property type="project" value="UniProtKB-UniRule"/>
</dbReference>
<protein>
    <recommendedName>
        <fullName evidence="7">E3 ubiquitin-protein ligase</fullName>
        <ecNumber evidence="7">2.3.2.27</ecNumber>
    </recommendedName>
</protein>
<dbReference type="Gene3D" id="3.30.390.130">
    <property type="match status" value="1"/>
</dbReference>
<dbReference type="InterPro" id="IPR039399">
    <property type="entry name" value="Deltex_C_sf"/>
</dbReference>
<keyword evidence="4 7" id="KW-0479">Metal-binding</keyword>
<evidence type="ECO:0000256" key="7">
    <source>
        <dbReference type="RuleBase" id="RU367105"/>
    </source>
</evidence>
<evidence type="ECO:0000313" key="11">
    <source>
        <dbReference type="Proteomes" id="UP000838878"/>
    </source>
</evidence>
<feature type="region of interest" description="Disordered" evidence="8">
    <location>
        <begin position="1"/>
        <end position="31"/>
    </location>
</feature>
<proteinExistence type="inferred from homology"/>
<evidence type="ECO:0000256" key="6">
    <source>
        <dbReference type="ARBA" id="ARBA00022976"/>
    </source>
</evidence>
<keyword evidence="7" id="KW-0963">Cytoplasm</keyword>
<organism evidence="10 11">
    <name type="scientific">Brenthis ino</name>
    <name type="common">lesser marbled fritillary</name>
    <dbReference type="NCBI Taxonomy" id="405034"/>
    <lineage>
        <taxon>Eukaryota</taxon>
        <taxon>Metazoa</taxon>
        <taxon>Ecdysozoa</taxon>
        <taxon>Arthropoda</taxon>
        <taxon>Hexapoda</taxon>
        <taxon>Insecta</taxon>
        <taxon>Pterygota</taxon>
        <taxon>Neoptera</taxon>
        <taxon>Endopterygota</taxon>
        <taxon>Lepidoptera</taxon>
        <taxon>Glossata</taxon>
        <taxon>Ditrysia</taxon>
        <taxon>Papilionoidea</taxon>
        <taxon>Nymphalidae</taxon>
        <taxon>Heliconiinae</taxon>
        <taxon>Argynnini</taxon>
        <taxon>Brenthis</taxon>
    </lineage>
</organism>
<keyword evidence="7" id="KW-0863">Zinc-finger</keyword>
<keyword evidence="6" id="KW-0914">Notch signaling pathway</keyword>
<dbReference type="SUPFAM" id="SSF57850">
    <property type="entry name" value="RING/U-box"/>
    <property type="match status" value="1"/>
</dbReference>
<dbReference type="PANTHER" id="PTHR12622">
    <property type="entry name" value="DELTEX-RELATED"/>
    <property type="match status" value="1"/>
</dbReference>
<feature type="compositionally biased region" description="Pro residues" evidence="8">
    <location>
        <begin position="215"/>
        <end position="236"/>
    </location>
</feature>
<dbReference type="GO" id="GO:0007219">
    <property type="term" value="P:Notch signaling pathway"/>
    <property type="evidence" value="ECO:0007669"/>
    <property type="project" value="UniProtKB-KW"/>
</dbReference>
<evidence type="ECO:0000256" key="4">
    <source>
        <dbReference type="ARBA" id="ARBA00022723"/>
    </source>
</evidence>
<dbReference type="UniPathway" id="UPA00143"/>
<dbReference type="InterPro" id="IPR004170">
    <property type="entry name" value="WWE_dom"/>
</dbReference>
<keyword evidence="11" id="KW-1185">Reference proteome</keyword>
<comment type="pathway">
    <text evidence="2 7">Protein modification; protein ubiquitination.</text>
</comment>
<dbReference type="SMART" id="SM00678">
    <property type="entry name" value="WWE"/>
    <property type="match status" value="1"/>
</dbReference>
<dbReference type="InterPro" id="IPR039396">
    <property type="entry name" value="Deltex_C"/>
</dbReference>
<dbReference type="SUPFAM" id="SSF117839">
    <property type="entry name" value="WWE domain"/>
    <property type="match status" value="1"/>
</dbReference>
<feature type="compositionally biased region" description="Polar residues" evidence="8">
    <location>
        <begin position="369"/>
        <end position="381"/>
    </location>
</feature>
<keyword evidence="5" id="KW-0677">Repeat</keyword>
<dbReference type="Pfam" id="PF18102">
    <property type="entry name" value="DTC"/>
    <property type="match status" value="1"/>
</dbReference>
<name>A0A8J9Y1A0_9NEOP</name>
<gene>
    <name evidence="10" type="ORF">BINO364_LOCUS2177</name>
</gene>
<accession>A0A8J9Y1A0</accession>
<feature type="region of interest" description="Disordered" evidence="8">
    <location>
        <begin position="343"/>
        <end position="381"/>
    </location>
</feature>
<keyword evidence="7" id="KW-0862">Zinc</keyword>
<evidence type="ECO:0000256" key="8">
    <source>
        <dbReference type="SAM" id="MobiDB-lite"/>
    </source>
</evidence>
<dbReference type="PROSITE" id="PS50918">
    <property type="entry name" value="WWE"/>
    <property type="match status" value="1"/>
</dbReference>
<dbReference type="InterPro" id="IPR037197">
    <property type="entry name" value="WWE_dom_sf"/>
</dbReference>
<evidence type="ECO:0000313" key="10">
    <source>
        <dbReference type="EMBL" id="CAH0715209.1"/>
    </source>
</evidence>
<dbReference type="GO" id="GO:0008270">
    <property type="term" value="F:zinc ion binding"/>
    <property type="evidence" value="ECO:0007669"/>
    <property type="project" value="UniProtKB-KW"/>
</dbReference>
<evidence type="ECO:0000256" key="3">
    <source>
        <dbReference type="ARBA" id="ARBA00022679"/>
    </source>
</evidence>
<feature type="region of interest" description="Disordered" evidence="8">
    <location>
        <begin position="207"/>
        <end position="312"/>
    </location>
</feature>